<dbReference type="PANTHER" id="PTHR46018:SF7">
    <property type="entry name" value="RIBONUCLEASE Z"/>
    <property type="match status" value="1"/>
</dbReference>
<dbReference type="InterPro" id="IPR001279">
    <property type="entry name" value="Metallo-B-lactamas"/>
</dbReference>
<dbReference type="EC" id="3.1.26.11" evidence="2"/>
<proteinExistence type="predicted"/>
<dbReference type="Proteomes" id="UP000295096">
    <property type="component" value="Unassembled WGS sequence"/>
</dbReference>
<dbReference type="NCBIfam" id="NF002558">
    <property type="entry name" value="PRK02126.1"/>
    <property type="match status" value="1"/>
</dbReference>
<dbReference type="AlphaFoldDB" id="A0A4R5QIV4"/>
<dbReference type="Pfam" id="PF12706">
    <property type="entry name" value="Lactamase_B_2"/>
    <property type="match status" value="1"/>
</dbReference>
<dbReference type="EMBL" id="SMSJ01000009">
    <property type="protein sequence ID" value="TDH62709.1"/>
    <property type="molecule type" value="Genomic_DNA"/>
</dbReference>
<dbReference type="InterPro" id="IPR036866">
    <property type="entry name" value="RibonucZ/Hydroxyglut_hydro"/>
</dbReference>
<sequence length="333" mass="35904">MSATLHPRLLNGRTGDPGLWIEALHQPEAILIDCGDLASLSSRQLLRVGLVAVSHAHMDHWAGFDRLLRLLIGRERRLQVVGPAGFAERLFHRLQAYTWNLVGRIPAELAFEVTEVAPGPAWARTRFRLAEGFRSVPLPPQPAAADGTVLRLGPLRLRAAVLDHGTPSLGFAVEEAAHLNVWRTRLEARGLPTGPWLATLKAAVLAGAPDETWIPLAEGAPPQTLGALRDLIEVTPGERLAYLTDLADTPANRAAAIALARNADILFIEAPFAAADAAHALDRRHLTTRAAGEIARAAGARHVEPFHFSPRYEDAEVRLLAEVLAAAGCPPAH</sequence>
<protein>
    <submittedName>
        <fullName evidence="2">Ribonuclease Z</fullName>
        <ecNumber evidence="2">3.1.26.11</ecNumber>
    </submittedName>
</protein>
<organism evidence="2 3">
    <name type="scientific">Dankookia rubra</name>
    <dbReference type="NCBI Taxonomy" id="1442381"/>
    <lineage>
        <taxon>Bacteria</taxon>
        <taxon>Pseudomonadati</taxon>
        <taxon>Pseudomonadota</taxon>
        <taxon>Alphaproteobacteria</taxon>
        <taxon>Acetobacterales</taxon>
        <taxon>Roseomonadaceae</taxon>
        <taxon>Dankookia</taxon>
    </lineage>
</organism>
<dbReference type="PANTHER" id="PTHR46018">
    <property type="entry name" value="ZINC PHOSPHODIESTERASE ELAC PROTEIN 1"/>
    <property type="match status" value="1"/>
</dbReference>
<gene>
    <name evidence="2" type="ORF">E2C06_09910</name>
</gene>
<name>A0A4R5QIV4_9PROT</name>
<dbReference type="SUPFAM" id="SSF56281">
    <property type="entry name" value="Metallo-hydrolase/oxidoreductase"/>
    <property type="match status" value="1"/>
</dbReference>
<dbReference type="RefSeq" id="WP_133288442.1">
    <property type="nucleotide sequence ID" value="NZ_SMSJ01000009.1"/>
</dbReference>
<dbReference type="GO" id="GO:0042781">
    <property type="term" value="F:3'-tRNA processing endoribonuclease activity"/>
    <property type="evidence" value="ECO:0007669"/>
    <property type="project" value="UniProtKB-EC"/>
</dbReference>
<feature type="domain" description="Metallo-beta-lactamase" evidence="1">
    <location>
        <begin position="42"/>
        <end position="117"/>
    </location>
</feature>
<dbReference type="Gene3D" id="3.60.15.10">
    <property type="entry name" value="Ribonuclease Z/Hydroxyacylglutathione hydrolase-like"/>
    <property type="match status" value="1"/>
</dbReference>
<keyword evidence="2" id="KW-0378">Hydrolase</keyword>
<reference evidence="2 3" key="1">
    <citation type="journal article" date="2016" name="J. Microbiol.">
        <title>Dankookia rubra gen. nov., sp. nov., an alphaproteobacterium isolated from sediment of a shallow stream.</title>
        <authorList>
            <person name="Kim W.H."/>
            <person name="Kim D.H."/>
            <person name="Kang K."/>
            <person name="Ahn T.Y."/>
        </authorList>
    </citation>
    <scope>NUCLEOTIDE SEQUENCE [LARGE SCALE GENOMIC DNA]</scope>
    <source>
        <strain evidence="2 3">JCM30602</strain>
    </source>
</reference>
<accession>A0A4R5QIV4</accession>
<dbReference type="OrthoDB" id="9800940at2"/>
<evidence type="ECO:0000313" key="3">
    <source>
        <dbReference type="Proteomes" id="UP000295096"/>
    </source>
</evidence>
<evidence type="ECO:0000313" key="2">
    <source>
        <dbReference type="EMBL" id="TDH62709.1"/>
    </source>
</evidence>
<comment type="caution">
    <text evidence="2">The sequence shown here is derived from an EMBL/GenBank/DDBJ whole genome shotgun (WGS) entry which is preliminary data.</text>
</comment>
<keyword evidence="3" id="KW-1185">Reference proteome</keyword>
<evidence type="ECO:0000259" key="1">
    <source>
        <dbReference type="Pfam" id="PF12706"/>
    </source>
</evidence>